<protein>
    <submittedName>
        <fullName evidence="2">Uncharacterized protein</fullName>
    </submittedName>
</protein>
<feature type="transmembrane region" description="Helical" evidence="1">
    <location>
        <begin position="183"/>
        <end position="206"/>
    </location>
</feature>
<feature type="transmembrane region" description="Helical" evidence="1">
    <location>
        <begin position="92"/>
        <end position="110"/>
    </location>
</feature>
<feature type="transmembrane region" description="Helical" evidence="1">
    <location>
        <begin position="281"/>
        <end position="302"/>
    </location>
</feature>
<dbReference type="Proteomes" id="UP001310022">
    <property type="component" value="Unassembled WGS sequence"/>
</dbReference>
<feature type="transmembrane region" description="Helical" evidence="1">
    <location>
        <begin position="218"/>
        <end position="235"/>
    </location>
</feature>
<proteinExistence type="predicted"/>
<feature type="transmembrane region" description="Helical" evidence="1">
    <location>
        <begin position="55"/>
        <end position="72"/>
    </location>
</feature>
<gene>
    <name evidence="2" type="ORF">PEDI_30130</name>
</gene>
<keyword evidence="1" id="KW-0812">Transmembrane</keyword>
<keyword evidence="1" id="KW-0472">Membrane</keyword>
<sequence length="319" mass="37027">MQQASLTMPSTQHSWKALFTLSLLAFLTQLFLGFATSYGLTMSIGQGIFHKLTDGLFFITQNLLPLAILLLWSQRKREAFDYAFGKKIAFRYIYCFNFIAITYNALNSFFFSSDQIYQSGSYPEDHFLEIFLLVILPKFLLALACIHFIFKSITHNKRKSPSINETATPSEADKKLSDEQGPVFIQGVLILIFMGLAIRYFGFLGLEYIPFFHIAEEAIQYFLSFYCFVIVPMETISQQKCVTIQTCIKLFRRHFILMIVVINGYTLFEYFYLGISSMDYPAILFAETVIEIILCFPLFWMAQKLADHFQIKTLHYRNQ</sequence>
<dbReference type="EMBL" id="BQKE01000002">
    <property type="protein sequence ID" value="GJM62461.1"/>
    <property type="molecule type" value="Genomic_DNA"/>
</dbReference>
<feature type="transmembrane region" description="Helical" evidence="1">
    <location>
        <begin position="130"/>
        <end position="150"/>
    </location>
</feature>
<reference evidence="2 3" key="1">
    <citation type="submission" date="2021-12" db="EMBL/GenBank/DDBJ databases">
        <title>Genome sequencing of bacteria with rrn-lacking chromosome and rrn-plasmid.</title>
        <authorList>
            <person name="Anda M."/>
            <person name="Iwasaki W."/>
        </authorList>
    </citation>
    <scope>NUCLEOTIDE SEQUENCE [LARGE SCALE GENOMIC DNA]</scope>
    <source>
        <strain evidence="2 3">NBRC 15940</strain>
    </source>
</reference>
<dbReference type="AlphaFoldDB" id="A0AAN4W0G9"/>
<keyword evidence="1" id="KW-1133">Transmembrane helix</keyword>
<organism evidence="2 3">
    <name type="scientific">Persicobacter diffluens</name>
    <dbReference type="NCBI Taxonomy" id="981"/>
    <lineage>
        <taxon>Bacteria</taxon>
        <taxon>Pseudomonadati</taxon>
        <taxon>Bacteroidota</taxon>
        <taxon>Cytophagia</taxon>
        <taxon>Cytophagales</taxon>
        <taxon>Persicobacteraceae</taxon>
        <taxon>Persicobacter</taxon>
    </lineage>
</organism>
<evidence type="ECO:0000256" key="1">
    <source>
        <dbReference type="SAM" id="Phobius"/>
    </source>
</evidence>
<evidence type="ECO:0000313" key="3">
    <source>
        <dbReference type="Proteomes" id="UP001310022"/>
    </source>
</evidence>
<name>A0AAN4W0G9_9BACT</name>
<evidence type="ECO:0000313" key="2">
    <source>
        <dbReference type="EMBL" id="GJM62461.1"/>
    </source>
</evidence>
<keyword evidence="3" id="KW-1185">Reference proteome</keyword>
<feature type="transmembrane region" description="Helical" evidence="1">
    <location>
        <begin position="255"/>
        <end position="275"/>
    </location>
</feature>
<comment type="caution">
    <text evidence="2">The sequence shown here is derived from an EMBL/GenBank/DDBJ whole genome shotgun (WGS) entry which is preliminary data.</text>
</comment>
<accession>A0AAN4W0G9</accession>